<dbReference type="Proteomes" id="UP000827872">
    <property type="component" value="Linkage Group LG03"/>
</dbReference>
<protein>
    <submittedName>
        <fullName evidence="1">Uncharacterized protein</fullName>
    </submittedName>
</protein>
<comment type="caution">
    <text evidence="1">The sequence shown here is derived from an EMBL/GenBank/DDBJ whole genome shotgun (WGS) entry which is preliminary data.</text>
</comment>
<sequence length="105" mass="11860">MRYCANMLSIGILKIWAKALSANYVHMLSSMSSASQTERTAVQSLLPNSREANWLNKFTTLMSTVRGNPKYQTSPSNAQSTNSFVFVLFFSTKSRKIKNTPKWDT</sequence>
<gene>
    <name evidence="1" type="ORF">K3G42_014059</name>
</gene>
<dbReference type="EMBL" id="CM037616">
    <property type="protein sequence ID" value="KAH7991840.1"/>
    <property type="molecule type" value="Genomic_DNA"/>
</dbReference>
<accession>A0ACB8EHQ0</accession>
<evidence type="ECO:0000313" key="1">
    <source>
        <dbReference type="EMBL" id="KAH7991840.1"/>
    </source>
</evidence>
<reference evidence="1" key="1">
    <citation type="submission" date="2021-08" db="EMBL/GenBank/DDBJ databases">
        <title>The first chromosome-level gecko genome reveals the dynamic sex chromosomes of Neotropical dwarf geckos (Sphaerodactylidae: Sphaerodactylus).</title>
        <authorList>
            <person name="Pinto B.J."/>
            <person name="Keating S.E."/>
            <person name="Gamble T."/>
        </authorList>
    </citation>
    <scope>NUCLEOTIDE SEQUENCE</scope>
    <source>
        <strain evidence="1">TG3544</strain>
    </source>
</reference>
<proteinExistence type="predicted"/>
<keyword evidence="2" id="KW-1185">Reference proteome</keyword>
<evidence type="ECO:0000313" key="2">
    <source>
        <dbReference type="Proteomes" id="UP000827872"/>
    </source>
</evidence>
<name>A0ACB8EHQ0_9SAUR</name>
<organism evidence="1 2">
    <name type="scientific">Sphaerodactylus townsendi</name>
    <dbReference type="NCBI Taxonomy" id="933632"/>
    <lineage>
        <taxon>Eukaryota</taxon>
        <taxon>Metazoa</taxon>
        <taxon>Chordata</taxon>
        <taxon>Craniata</taxon>
        <taxon>Vertebrata</taxon>
        <taxon>Euteleostomi</taxon>
        <taxon>Lepidosauria</taxon>
        <taxon>Squamata</taxon>
        <taxon>Bifurcata</taxon>
        <taxon>Gekkota</taxon>
        <taxon>Sphaerodactylidae</taxon>
        <taxon>Sphaerodactylus</taxon>
    </lineage>
</organism>